<dbReference type="Pfam" id="PF05621">
    <property type="entry name" value="TniB"/>
    <property type="match status" value="1"/>
</dbReference>
<comment type="caution">
    <text evidence="2">The sequence shown here is derived from an EMBL/GenBank/DDBJ whole genome shotgun (WGS) entry which is preliminary data.</text>
</comment>
<proteinExistence type="predicted"/>
<dbReference type="InterPro" id="IPR027417">
    <property type="entry name" value="P-loop_NTPase"/>
</dbReference>
<keyword evidence="3" id="KW-1185">Reference proteome</keyword>
<dbReference type="SUPFAM" id="SSF52540">
    <property type="entry name" value="P-loop containing nucleoside triphosphate hydrolases"/>
    <property type="match status" value="1"/>
</dbReference>
<dbReference type="AlphaFoldDB" id="A0A970BAG4"/>
<protein>
    <submittedName>
        <fullName evidence="2">AAA family ATPase</fullName>
    </submittedName>
</protein>
<dbReference type="InterPro" id="IPR003593">
    <property type="entry name" value="AAA+_ATPase"/>
</dbReference>
<dbReference type="InterPro" id="IPR052026">
    <property type="entry name" value="ExeA_AAA_ATPase_DNA-bind"/>
</dbReference>
<gene>
    <name evidence="2" type="ORF">G7Y82_18900</name>
</gene>
<dbReference type="EMBL" id="JAAVXB010000014">
    <property type="protein sequence ID" value="NKF24384.1"/>
    <property type="molecule type" value="Genomic_DNA"/>
</dbReference>
<evidence type="ECO:0000259" key="1">
    <source>
        <dbReference type="SMART" id="SM00382"/>
    </source>
</evidence>
<dbReference type="Proteomes" id="UP000653472">
    <property type="component" value="Unassembled WGS sequence"/>
</dbReference>
<dbReference type="RefSeq" id="WP_168149684.1">
    <property type="nucleotide sequence ID" value="NZ_JAAVXB010000014.1"/>
</dbReference>
<organism evidence="2 3">
    <name type="scientific">Solimonas marina</name>
    <dbReference type="NCBI Taxonomy" id="2714601"/>
    <lineage>
        <taxon>Bacteria</taxon>
        <taxon>Pseudomonadati</taxon>
        <taxon>Pseudomonadota</taxon>
        <taxon>Gammaproteobacteria</taxon>
        <taxon>Nevskiales</taxon>
        <taxon>Nevskiaceae</taxon>
        <taxon>Solimonas</taxon>
    </lineage>
</organism>
<feature type="domain" description="AAA+ ATPase" evidence="1">
    <location>
        <begin position="61"/>
        <end position="217"/>
    </location>
</feature>
<evidence type="ECO:0000313" key="3">
    <source>
        <dbReference type="Proteomes" id="UP000653472"/>
    </source>
</evidence>
<reference evidence="2" key="1">
    <citation type="submission" date="2020-03" db="EMBL/GenBank/DDBJ databases">
        <title>Solimonas marina sp. nov., isolated from deep seawater of the Pacific Ocean.</title>
        <authorList>
            <person name="Liu X."/>
            <person name="Lai Q."/>
            <person name="Sun F."/>
            <person name="Gai Y."/>
            <person name="Li G."/>
            <person name="Shao Z."/>
        </authorList>
    </citation>
    <scope>NUCLEOTIDE SEQUENCE</scope>
    <source>
        <strain evidence="2">C16B3</strain>
    </source>
</reference>
<dbReference type="PANTHER" id="PTHR35894">
    <property type="entry name" value="GENERAL SECRETION PATHWAY PROTEIN A-RELATED"/>
    <property type="match status" value="1"/>
</dbReference>
<dbReference type="InterPro" id="IPR008868">
    <property type="entry name" value="TniB"/>
</dbReference>
<dbReference type="SMART" id="SM00382">
    <property type="entry name" value="AAA"/>
    <property type="match status" value="1"/>
</dbReference>
<dbReference type="PANTHER" id="PTHR35894:SF1">
    <property type="entry name" value="PHOSPHORIBULOKINASE _ URIDINE KINASE FAMILY"/>
    <property type="match status" value="1"/>
</dbReference>
<evidence type="ECO:0000313" key="2">
    <source>
        <dbReference type="EMBL" id="NKF24384.1"/>
    </source>
</evidence>
<accession>A0A970BAG4</accession>
<name>A0A970BAG4_9GAMM</name>
<sequence>MADETNAKQYSWLSDTARDYVERGATERIAFIRAEHFVVHPQMQRALIAMDYIFTQPRKRRMECLHIGGPSGTGKTILTKHFLRRNNIPTEQDGFNVRTRNGIASVITADLSGIASESDFYRCIADGCIDRDNTALRYSADGLFRIIKNRGSHLLLIDEADRIAELPKVPQRDILAQIKRLTNTFEMGLVLLGTRKLDALLNSEDTLRHRFIPDVQLTPLSDLGQLRAFVVNLAKRMPLRSAPTIDNAKCIRVIFENTGGRQPNVSGLIRRAAIHALVQGGESLNSEVLSAGIADPYLHAAPGGIDE</sequence>
<dbReference type="Gene3D" id="3.40.50.300">
    <property type="entry name" value="P-loop containing nucleotide triphosphate hydrolases"/>
    <property type="match status" value="1"/>
</dbReference>